<organism evidence="1 2">
    <name type="scientific">Entomophthora muscae</name>
    <dbReference type="NCBI Taxonomy" id="34485"/>
    <lineage>
        <taxon>Eukaryota</taxon>
        <taxon>Fungi</taxon>
        <taxon>Fungi incertae sedis</taxon>
        <taxon>Zoopagomycota</taxon>
        <taxon>Entomophthoromycotina</taxon>
        <taxon>Entomophthoromycetes</taxon>
        <taxon>Entomophthorales</taxon>
        <taxon>Entomophthoraceae</taxon>
        <taxon>Entomophthora</taxon>
    </lineage>
</organism>
<reference evidence="1" key="1">
    <citation type="submission" date="2022-04" db="EMBL/GenBank/DDBJ databases">
        <title>Genome of the entomopathogenic fungus Entomophthora muscae.</title>
        <authorList>
            <person name="Elya C."/>
            <person name="Lovett B.R."/>
            <person name="Lee E."/>
            <person name="Macias A.M."/>
            <person name="Hajek A.E."/>
            <person name="De Bivort B.L."/>
            <person name="Kasson M.T."/>
            <person name="De Fine Licht H.H."/>
            <person name="Stajich J.E."/>
        </authorList>
    </citation>
    <scope>NUCLEOTIDE SEQUENCE</scope>
    <source>
        <strain evidence="1">Berkeley</strain>
    </source>
</reference>
<keyword evidence="1" id="KW-0808">Transferase</keyword>
<accession>A0ACC2S5J1</accession>
<keyword evidence="1" id="KW-0012">Acyltransferase</keyword>
<proteinExistence type="predicted"/>
<name>A0ACC2S5J1_9FUNG</name>
<dbReference type="Proteomes" id="UP001165960">
    <property type="component" value="Unassembled WGS sequence"/>
</dbReference>
<keyword evidence="2" id="KW-1185">Reference proteome</keyword>
<dbReference type="EMBL" id="QTSX02005783">
    <property type="protein sequence ID" value="KAJ9057568.1"/>
    <property type="molecule type" value="Genomic_DNA"/>
</dbReference>
<evidence type="ECO:0000313" key="2">
    <source>
        <dbReference type="Proteomes" id="UP001165960"/>
    </source>
</evidence>
<dbReference type="EC" id="2.3.1.50" evidence="1"/>
<protein>
    <submittedName>
        <fullName evidence="1">Serine palmitoyltransferase component</fullName>
        <ecNumber evidence="1">2.3.1.50</ecNumber>
    </submittedName>
</protein>
<sequence>MGSGKRSSKLTICPVPATTAPAPKDPPKRHLPREKPDIDNLPFFIYFTTGLSYVILFFFGQIRLWYGQYFEPEKNRLYLHYKGYAPIVDGFELMYHRYVYMRIRDAFNRVVTGVPGRTINVLERHTNDYNHSFEYSGKTSEVLNLASYNYLGFGQSEGFCTDRVVESIISCGVTANSSPNEVGYTEALRRTEEQVARFVGKPAAIIMSQGFATNSTTLPALVGRGCLILSDELNHSSLVFGARLSGAQIRSVRHNDTEHLEKVLRDAIVQGQPRTRKPWRKILLVVEGLYSMEGTMPKLDRLIELKRKYKFYIYLDEAHSIGALGPRGRGTCDFLGVDPSDIDIMMGTFTKSFGAAGGYIAGSKELIDRLRVNNHSSVYGEVMSVPVLQQVESSMAVISGELPDSPLAAAALEDGRRRLIQLAFNSQYFFSELQARGFTLIGDAGSPVVPMMIYHTTKINAFSRECLREGIAVVVVGYPATPLMRDRARFCLSAAHTKADLDFAIEKIDEIGTRLLLKDQ</sequence>
<evidence type="ECO:0000313" key="1">
    <source>
        <dbReference type="EMBL" id="KAJ9057568.1"/>
    </source>
</evidence>
<comment type="caution">
    <text evidence="1">The sequence shown here is derived from an EMBL/GenBank/DDBJ whole genome shotgun (WGS) entry which is preliminary data.</text>
</comment>
<gene>
    <name evidence="1" type="primary">LCB2_2</name>
    <name evidence="1" type="ORF">DSO57_1021387</name>
</gene>